<feature type="compositionally biased region" description="Low complexity" evidence="1">
    <location>
        <begin position="277"/>
        <end position="289"/>
    </location>
</feature>
<feature type="compositionally biased region" description="Basic and acidic residues" evidence="1">
    <location>
        <begin position="198"/>
        <end position="208"/>
    </location>
</feature>
<dbReference type="AlphaFoldDB" id="A0ABD3QSK5"/>
<feature type="region of interest" description="Disordered" evidence="1">
    <location>
        <begin position="258"/>
        <end position="385"/>
    </location>
</feature>
<feature type="compositionally biased region" description="Low complexity" evidence="1">
    <location>
        <begin position="141"/>
        <end position="158"/>
    </location>
</feature>
<feature type="compositionally biased region" description="Basic and acidic residues" evidence="1">
    <location>
        <begin position="354"/>
        <end position="375"/>
    </location>
</feature>
<feature type="compositionally biased region" description="Polar residues" evidence="1">
    <location>
        <begin position="111"/>
        <end position="122"/>
    </location>
</feature>
<dbReference type="EMBL" id="JALLAZ020000201">
    <property type="protein sequence ID" value="KAL3801000.1"/>
    <property type="molecule type" value="Genomic_DNA"/>
</dbReference>
<evidence type="ECO:0000313" key="2">
    <source>
        <dbReference type="EMBL" id="KAL3801000.1"/>
    </source>
</evidence>
<feature type="compositionally biased region" description="Polar residues" evidence="1">
    <location>
        <begin position="327"/>
        <end position="353"/>
    </location>
</feature>
<dbReference type="Proteomes" id="UP001530315">
    <property type="component" value="Unassembled WGS sequence"/>
</dbReference>
<keyword evidence="3" id="KW-1185">Reference proteome</keyword>
<feature type="compositionally biased region" description="Low complexity" evidence="1">
    <location>
        <begin position="302"/>
        <end position="322"/>
    </location>
</feature>
<organism evidence="2 3">
    <name type="scientific">Stephanodiscus triporus</name>
    <dbReference type="NCBI Taxonomy" id="2934178"/>
    <lineage>
        <taxon>Eukaryota</taxon>
        <taxon>Sar</taxon>
        <taxon>Stramenopiles</taxon>
        <taxon>Ochrophyta</taxon>
        <taxon>Bacillariophyta</taxon>
        <taxon>Coscinodiscophyceae</taxon>
        <taxon>Thalassiosirophycidae</taxon>
        <taxon>Stephanodiscales</taxon>
        <taxon>Stephanodiscaceae</taxon>
        <taxon>Stephanodiscus</taxon>
    </lineage>
</organism>
<gene>
    <name evidence="2" type="ORF">ACHAW5_000775</name>
</gene>
<feature type="region of interest" description="Disordered" evidence="1">
    <location>
        <begin position="187"/>
        <end position="208"/>
    </location>
</feature>
<evidence type="ECO:0000313" key="3">
    <source>
        <dbReference type="Proteomes" id="UP001530315"/>
    </source>
</evidence>
<accession>A0ABD3QSK5</accession>
<sequence>MVIDIPDDDSEASLMVLMRYIGCSPDVYGGGPRGRGRRQIGPMSNKYGREYTFDDDYGEADSLLSDETWGSTVCEEDIEPSWTIENNEVGVEYSVQDVILASHGSLSLSPDGSLVRNKTTNAKGKPNLTVETKKKKKKMNTAASVATTTSPGSASPVSAVASPTAAKLAAHKDVLMKFAEEMKSPKVNKPSLSVDTTEETKKMSKEKGTVVGSTGLVINRSDAKVKKPCLTVDTTRETKKTSKKKGTVVGSSGLVISPTVGCPPDEDEVKTPTVCMTSTPKSPEPKSSTLVSWAPTMSLQMSSPEVSSPKSSTTKLSKPKSSAFIPNVQSTSASKLNSQSQNHVVIEESSSIQSDKEDSFSTRSDKENGTMHEEENSPLNDNPTTAVEPINLALLSTGDKKDVCEEDYFLSMTRELLSSTRNNEVDSHFFASDPLERKIMGSISSNSLLHSPTAKVSSPLAFATNITSKEKEGTSSTLTLSPLSNAAISSPTKSILEQLAEVRAKQRVLEERYTAKREMRH</sequence>
<evidence type="ECO:0000256" key="1">
    <source>
        <dbReference type="SAM" id="MobiDB-lite"/>
    </source>
</evidence>
<feature type="region of interest" description="Disordered" evidence="1">
    <location>
        <begin position="111"/>
        <end position="158"/>
    </location>
</feature>
<reference evidence="2 3" key="1">
    <citation type="submission" date="2024-10" db="EMBL/GenBank/DDBJ databases">
        <title>Updated reference genomes for cyclostephanoid diatoms.</title>
        <authorList>
            <person name="Roberts W.R."/>
            <person name="Alverson A.J."/>
        </authorList>
    </citation>
    <scope>NUCLEOTIDE SEQUENCE [LARGE SCALE GENOMIC DNA]</scope>
    <source>
        <strain evidence="2 3">AJA276-08</strain>
    </source>
</reference>
<protein>
    <submittedName>
        <fullName evidence="2">Uncharacterized protein</fullName>
    </submittedName>
</protein>
<proteinExistence type="predicted"/>
<name>A0ABD3QSK5_9STRA</name>
<comment type="caution">
    <text evidence="2">The sequence shown here is derived from an EMBL/GenBank/DDBJ whole genome shotgun (WGS) entry which is preliminary data.</text>
</comment>